<dbReference type="AlphaFoldDB" id="A0A372JKX9"/>
<feature type="short sequence motif" description="'KMSKS' region" evidence="8">
    <location>
        <begin position="253"/>
        <end position="257"/>
    </location>
</feature>
<dbReference type="Proteomes" id="UP000261811">
    <property type="component" value="Unassembled WGS sequence"/>
</dbReference>
<protein>
    <recommendedName>
        <fullName evidence="8">Tryptophan--tRNA ligase</fullName>
        <ecNumber evidence="8">6.1.1.2</ecNumber>
    </recommendedName>
    <alternativeName>
        <fullName evidence="8">Tryptophanyl-tRNA synthetase</fullName>
        <shortName evidence="8">TrpRS</shortName>
    </alternativeName>
</protein>
<accession>A0A372JKX9</accession>
<evidence type="ECO:0000256" key="9">
    <source>
        <dbReference type="RuleBase" id="RU363036"/>
    </source>
</evidence>
<dbReference type="FunFam" id="1.10.240.10:FF:000002">
    <property type="entry name" value="Tryptophan--tRNA ligase"/>
    <property type="match status" value="1"/>
</dbReference>
<evidence type="ECO:0000256" key="10">
    <source>
        <dbReference type="SAM" id="MobiDB-lite"/>
    </source>
</evidence>
<organism evidence="11 12">
    <name type="scientific">Actinomadura logoneensis</name>
    <dbReference type="NCBI Taxonomy" id="2293572"/>
    <lineage>
        <taxon>Bacteria</taxon>
        <taxon>Bacillati</taxon>
        <taxon>Actinomycetota</taxon>
        <taxon>Actinomycetes</taxon>
        <taxon>Streptosporangiales</taxon>
        <taxon>Thermomonosporaceae</taxon>
        <taxon>Actinomadura</taxon>
    </lineage>
</organism>
<dbReference type="GO" id="GO:0005829">
    <property type="term" value="C:cytosol"/>
    <property type="evidence" value="ECO:0007669"/>
    <property type="project" value="TreeGrafter"/>
</dbReference>
<dbReference type="HAMAP" id="MF_00140_B">
    <property type="entry name" value="Trp_tRNA_synth_B"/>
    <property type="match status" value="1"/>
</dbReference>
<feature type="binding site" evidence="8">
    <location>
        <position position="244"/>
    </location>
    <ligand>
        <name>ATP</name>
        <dbReference type="ChEBI" id="CHEBI:30616"/>
    </ligand>
</feature>
<dbReference type="Gene3D" id="1.10.240.10">
    <property type="entry name" value="Tyrosyl-Transfer RNA Synthetase"/>
    <property type="match status" value="1"/>
</dbReference>
<keyword evidence="6 8" id="KW-0030">Aminoacyl-tRNA synthetase</keyword>
<dbReference type="PRINTS" id="PR01039">
    <property type="entry name" value="TRNASYNTHTRP"/>
</dbReference>
<dbReference type="EC" id="6.1.1.2" evidence="8"/>
<feature type="binding site" evidence="8">
    <location>
        <begin position="55"/>
        <end position="56"/>
    </location>
    <ligand>
        <name>ATP</name>
        <dbReference type="ChEBI" id="CHEBI:30616"/>
    </ligand>
</feature>
<comment type="function">
    <text evidence="8">Catalyzes the attachment of tryptophan to tRNA(Trp).</text>
</comment>
<evidence type="ECO:0000256" key="8">
    <source>
        <dbReference type="HAMAP-Rule" id="MF_00140"/>
    </source>
</evidence>
<feature type="binding site" evidence="8">
    <location>
        <begin position="205"/>
        <end position="207"/>
    </location>
    <ligand>
        <name>ATP</name>
        <dbReference type="ChEBI" id="CHEBI:30616"/>
    </ligand>
</feature>
<evidence type="ECO:0000256" key="7">
    <source>
        <dbReference type="ARBA" id="ARBA00049929"/>
    </source>
</evidence>
<keyword evidence="3 8" id="KW-0547">Nucleotide-binding</keyword>
<evidence type="ECO:0000256" key="5">
    <source>
        <dbReference type="ARBA" id="ARBA00022917"/>
    </source>
</evidence>
<keyword evidence="12" id="KW-1185">Reference proteome</keyword>
<dbReference type="OrthoDB" id="9801042at2"/>
<keyword evidence="4 8" id="KW-0067">ATP-binding</keyword>
<dbReference type="InterPro" id="IPR001412">
    <property type="entry name" value="aa-tRNA-synth_I_CS"/>
</dbReference>
<dbReference type="SUPFAM" id="SSF52374">
    <property type="entry name" value="Nucleotidylyl transferase"/>
    <property type="match status" value="1"/>
</dbReference>
<evidence type="ECO:0000313" key="12">
    <source>
        <dbReference type="Proteomes" id="UP000261811"/>
    </source>
</evidence>
<dbReference type="Pfam" id="PF00579">
    <property type="entry name" value="tRNA-synt_1b"/>
    <property type="match status" value="1"/>
</dbReference>
<dbReference type="InterPro" id="IPR002305">
    <property type="entry name" value="aa-tRNA-synth_Ic"/>
</dbReference>
<comment type="caution">
    <text evidence="11">The sequence shown here is derived from an EMBL/GenBank/DDBJ whole genome shotgun (WGS) entry which is preliminary data.</text>
</comment>
<feature type="region of interest" description="Disordered" evidence="10">
    <location>
        <begin position="1"/>
        <end position="35"/>
    </location>
</feature>
<feature type="binding site" evidence="8">
    <location>
        <begin position="46"/>
        <end position="48"/>
    </location>
    <ligand>
        <name>ATP</name>
        <dbReference type="ChEBI" id="CHEBI:30616"/>
    </ligand>
</feature>
<dbReference type="InterPro" id="IPR024109">
    <property type="entry name" value="Trp-tRNA-ligase_bac-type"/>
</dbReference>
<dbReference type="GO" id="GO:0004830">
    <property type="term" value="F:tryptophan-tRNA ligase activity"/>
    <property type="evidence" value="ECO:0007669"/>
    <property type="project" value="UniProtKB-UniRule"/>
</dbReference>
<evidence type="ECO:0000256" key="1">
    <source>
        <dbReference type="ARBA" id="ARBA00005594"/>
    </source>
</evidence>
<keyword evidence="2 8" id="KW-0436">Ligase</keyword>
<comment type="catalytic activity">
    <reaction evidence="7 8">
        <text>tRNA(Trp) + L-tryptophan + ATP = L-tryptophyl-tRNA(Trp) + AMP + diphosphate + H(+)</text>
        <dbReference type="Rhea" id="RHEA:24080"/>
        <dbReference type="Rhea" id="RHEA-COMP:9671"/>
        <dbReference type="Rhea" id="RHEA-COMP:9705"/>
        <dbReference type="ChEBI" id="CHEBI:15378"/>
        <dbReference type="ChEBI" id="CHEBI:30616"/>
        <dbReference type="ChEBI" id="CHEBI:33019"/>
        <dbReference type="ChEBI" id="CHEBI:57912"/>
        <dbReference type="ChEBI" id="CHEBI:78442"/>
        <dbReference type="ChEBI" id="CHEBI:78535"/>
        <dbReference type="ChEBI" id="CHEBI:456215"/>
        <dbReference type="EC" id="6.1.1.2"/>
    </reaction>
</comment>
<comment type="subcellular location">
    <subcellularLocation>
        <location evidence="8">Cytoplasm</location>
    </subcellularLocation>
</comment>
<evidence type="ECO:0000256" key="2">
    <source>
        <dbReference type="ARBA" id="ARBA00022598"/>
    </source>
</evidence>
<dbReference type="PANTHER" id="PTHR43766">
    <property type="entry name" value="TRYPTOPHAN--TRNA LIGASE, MITOCHONDRIAL"/>
    <property type="match status" value="1"/>
</dbReference>
<dbReference type="GO" id="GO:0006436">
    <property type="term" value="P:tryptophanyl-tRNA aminoacylation"/>
    <property type="evidence" value="ECO:0007669"/>
    <property type="project" value="UniProtKB-UniRule"/>
</dbReference>
<evidence type="ECO:0000256" key="6">
    <source>
        <dbReference type="ARBA" id="ARBA00023146"/>
    </source>
</evidence>
<dbReference type="GO" id="GO:0005524">
    <property type="term" value="F:ATP binding"/>
    <property type="evidence" value="ECO:0007669"/>
    <property type="project" value="UniProtKB-UniRule"/>
</dbReference>
<feature type="binding site" evidence="8">
    <location>
        <begin position="253"/>
        <end position="257"/>
    </location>
    <ligand>
        <name>ATP</name>
        <dbReference type="ChEBI" id="CHEBI:30616"/>
    </ligand>
</feature>
<dbReference type="EMBL" id="QURH01000267">
    <property type="protein sequence ID" value="RFU40681.1"/>
    <property type="molecule type" value="Genomic_DNA"/>
</dbReference>
<evidence type="ECO:0000256" key="4">
    <source>
        <dbReference type="ARBA" id="ARBA00022840"/>
    </source>
</evidence>
<dbReference type="InterPro" id="IPR014729">
    <property type="entry name" value="Rossmann-like_a/b/a_fold"/>
</dbReference>
<proteinExistence type="inferred from homology"/>
<dbReference type="InterPro" id="IPR050203">
    <property type="entry name" value="Trp-tRNA_synthetase"/>
</dbReference>
<name>A0A372JKX9_9ACTN</name>
<keyword evidence="8" id="KW-0963">Cytoplasm</keyword>
<dbReference type="InterPro" id="IPR002306">
    <property type="entry name" value="Trp-tRNA-ligase"/>
</dbReference>
<dbReference type="CDD" id="cd00806">
    <property type="entry name" value="TrpRS_core"/>
    <property type="match status" value="1"/>
</dbReference>
<evidence type="ECO:0000313" key="11">
    <source>
        <dbReference type="EMBL" id="RFU40681.1"/>
    </source>
</evidence>
<reference evidence="11 12" key="1">
    <citation type="submission" date="2018-08" db="EMBL/GenBank/DDBJ databases">
        <title>Actinomadura jelena sp. nov., a novel Actinomycete isolated from soil in Chad.</title>
        <authorList>
            <person name="Shi L."/>
        </authorList>
    </citation>
    <scope>NUCLEOTIDE SEQUENCE [LARGE SCALE GENOMIC DNA]</scope>
    <source>
        <strain evidence="11 12">NEAU-G17</strain>
    </source>
</reference>
<feature type="binding site" evidence="8">
    <location>
        <position position="172"/>
    </location>
    <ligand>
        <name>L-tryptophan</name>
        <dbReference type="ChEBI" id="CHEBI:57912"/>
    </ligand>
</feature>
<dbReference type="PROSITE" id="PS00178">
    <property type="entry name" value="AA_TRNA_LIGASE_I"/>
    <property type="match status" value="1"/>
</dbReference>
<comment type="similarity">
    <text evidence="1 8 9">Belongs to the class-I aminoacyl-tRNA synthetase family.</text>
</comment>
<dbReference type="Gene3D" id="3.40.50.620">
    <property type="entry name" value="HUPs"/>
    <property type="match status" value="1"/>
</dbReference>
<gene>
    <name evidence="8 11" type="primary">trpS</name>
    <name evidence="11" type="ORF">DZF91_15845</name>
</gene>
<sequence>MSVSPSAATSASDPAASSAASDPSAGPAPAAGSGPVAAPRVLSGIQPTADSFHLGNYLGALRQWVALQETHDAFYCVVDLHAITVEHDPAALRRRTRVSAAQLLAMGVDPDRSTLFVQSQVPEHAELAWVLSCLTGFGEASRMTQFKDKAAKQGASAASVGLFTYPILQAADILLYSPEPGAAKPGTGERTGERTGEQAFHVPVGEDQRQHVELTRDLAGRFNHRFGTTFVEPEAYIPRGAAKITDLQDPTSKMSKSASSPQGIIDVLEEPGPMRKKIMRAVTDTGTEVRFDEENKAGVSNLLRIHSALSGDTVADLEARYAGSGYGQFKKDLAELVTGTFTPIRERTLKLLDDEDALDRILAHGAARAGEVAARTMDVVRDRVGFVGRGR</sequence>
<dbReference type="PANTHER" id="PTHR43766:SF1">
    <property type="entry name" value="TRYPTOPHAN--TRNA LIGASE, MITOCHONDRIAL"/>
    <property type="match status" value="1"/>
</dbReference>
<evidence type="ECO:0000256" key="3">
    <source>
        <dbReference type="ARBA" id="ARBA00022741"/>
    </source>
</evidence>
<keyword evidence="5 8" id="KW-0648">Protein biosynthesis</keyword>
<dbReference type="NCBIfam" id="TIGR00233">
    <property type="entry name" value="trpS"/>
    <property type="match status" value="1"/>
</dbReference>
<comment type="caution">
    <text evidence="8">Lacks conserved residue(s) required for the propagation of feature annotation.</text>
</comment>
<comment type="subunit">
    <text evidence="8">Homodimer.</text>
</comment>